<feature type="chain" id="PRO_5046918239" evidence="1">
    <location>
        <begin position="22"/>
        <end position="68"/>
    </location>
</feature>
<protein>
    <submittedName>
        <fullName evidence="2">DUF1471 domain-containing protein</fullName>
    </submittedName>
</protein>
<dbReference type="Proteomes" id="UP000315469">
    <property type="component" value="Unassembled WGS sequence"/>
</dbReference>
<sequence>MKTIKNFVAVTALLISFSSFAESITATASTLDAAEAKVASLAKDAGASYKITGARVDNRAYVSAELIK</sequence>
<dbReference type="SUPFAM" id="SSF159871">
    <property type="entry name" value="YdgH-like"/>
    <property type="match status" value="1"/>
</dbReference>
<organism evidence="2 3">
    <name type="scientific">Pantoea eucalypti</name>
    <dbReference type="NCBI Taxonomy" id="470933"/>
    <lineage>
        <taxon>Bacteria</taxon>
        <taxon>Pseudomonadati</taxon>
        <taxon>Pseudomonadota</taxon>
        <taxon>Gammaproteobacteria</taxon>
        <taxon>Enterobacterales</taxon>
        <taxon>Erwiniaceae</taxon>
        <taxon>Pantoea</taxon>
    </lineage>
</organism>
<evidence type="ECO:0000256" key="1">
    <source>
        <dbReference type="SAM" id="SignalP"/>
    </source>
</evidence>
<dbReference type="EMBL" id="VHJB01000007">
    <property type="protein sequence ID" value="TPV45243.1"/>
    <property type="molecule type" value="Genomic_DNA"/>
</dbReference>
<dbReference type="RefSeq" id="WP_008926787.1">
    <property type="nucleotide sequence ID" value="NZ_CP045722.1"/>
</dbReference>
<proteinExistence type="predicted"/>
<comment type="caution">
    <text evidence="2">The sequence shown here is derived from an EMBL/GenBank/DDBJ whole genome shotgun (WGS) entry which is preliminary data.</text>
</comment>
<evidence type="ECO:0000313" key="2">
    <source>
        <dbReference type="EMBL" id="TPV45243.1"/>
    </source>
</evidence>
<keyword evidence="3" id="KW-1185">Reference proteome</keyword>
<reference evidence="2 3" key="1">
    <citation type="submission" date="2019-06" db="EMBL/GenBank/DDBJ databases">
        <title>Taxogenomics and systematics of the genus Pantoea.</title>
        <authorList>
            <person name="Tambong J.T."/>
        </authorList>
    </citation>
    <scope>NUCLEOTIDE SEQUENCE [LARGE SCALE GENOMIC DNA]</scope>
    <source>
        <strain evidence="2 3">LMG 24197</strain>
    </source>
</reference>
<keyword evidence="1" id="KW-0732">Signal</keyword>
<evidence type="ECO:0000313" key="3">
    <source>
        <dbReference type="Proteomes" id="UP000315469"/>
    </source>
</evidence>
<name>A0ABY2ZPY0_9GAMM</name>
<feature type="signal peptide" evidence="1">
    <location>
        <begin position="1"/>
        <end position="21"/>
    </location>
</feature>
<gene>
    <name evidence="2" type="ORF">FJW02_00265</name>
</gene>
<accession>A0ABY2ZPY0</accession>
<dbReference type="InterPro" id="IPR036275">
    <property type="entry name" value="YdgH-like_sf"/>
</dbReference>
<dbReference type="GeneID" id="90523528"/>